<dbReference type="AlphaFoldDB" id="A0A5B0Q3G7"/>
<reference evidence="2 3" key="1">
    <citation type="submission" date="2019-05" db="EMBL/GenBank/DDBJ databases">
        <title>Emergence of the Ug99 lineage of the wheat stem rust pathogen through somatic hybridization.</title>
        <authorList>
            <person name="Li F."/>
            <person name="Upadhyaya N.M."/>
            <person name="Sperschneider J."/>
            <person name="Matny O."/>
            <person name="Nguyen-Phuc H."/>
            <person name="Mago R."/>
            <person name="Raley C."/>
            <person name="Miller M.E."/>
            <person name="Silverstein K.A.T."/>
            <person name="Henningsen E."/>
            <person name="Hirsch C.D."/>
            <person name="Visser B."/>
            <person name="Pretorius Z.A."/>
            <person name="Steffenson B.J."/>
            <person name="Schwessinger B."/>
            <person name="Dodds P.N."/>
            <person name="Figueroa M."/>
        </authorList>
    </citation>
    <scope>NUCLEOTIDE SEQUENCE [LARGE SCALE GENOMIC DNA]</scope>
    <source>
        <strain evidence="2">21-0</strain>
    </source>
</reference>
<accession>A0A5B0Q3G7</accession>
<evidence type="ECO:0000313" key="3">
    <source>
        <dbReference type="Proteomes" id="UP000324748"/>
    </source>
</evidence>
<keyword evidence="3" id="KW-1185">Reference proteome</keyword>
<protein>
    <submittedName>
        <fullName evidence="2">Uncharacterized protein</fullName>
    </submittedName>
</protein>
<evidence type="ECO:0000313" key="2">
    <source>
        <dbReference type="EMBL" id="KAA1107434.1"/>
    </source>
</evidence>
<sequence>MPKKKDSHKPACKAGPLPSTRVSGAANTRRQAYLASFDDARRVLRSCNKDSPWTRVTDIWLGHNRTSPTHIDSAFWANRPNRSQKRSWNLEKRGARLHYHPIWWRQSVKQRNGI</sequence>
<comment type="caution">
    <text evidence="2">The sequence shown here is derived from an EMBL/GenBank/DDBJ whole genome shotgun (WGS) entry which is preliminary data.</text>
</comment>
<evidence type="ECO:0000256" key="1">
    <source>
        <dbReference type="SAM" id="MobiDB-lite"/>
    </source>
</evidence>
<feature type="region of interest" description="Disordered" evidence="1">
    <location>
        <begin position="1"/>
        <end position="26"/>
    </location>
</feature>
<organism evidence="2 3">
    <name type="scientific">Puccinia graminis f. sp. tritici</name>
    <dbReference type="NCBI Taxonomy" id="56615"/>
    <lineage>
        <taxon>Eukaryota</taxon>
        <taxon>Fungi</taxon>
        <taxon>Dikarya</taxon>
        <taxon>Basidiomycota</taxon>
        <taxon>Pucciniomycotina</taxon>
        <taxon>Pucciniomycetes</taxon>
        <taxon>Pucciniales</taxon>
        <taxon>Pucciniaceae</taxon>
        <taxon>Puccinia</taxon>
    </lineage>
</organism>
<proteinExistence type="predicted"/>
<name>A0A5B0Q3G7_PUCGR</name>
<dbReference type="Proteomes" id="UP000324748">
    <property type="component" value="Unassembled WGS sequence"/>
</dbReference>
<feature type="compositionally biased region" description="Basic residues" evidence="1">
    <location>
        <begin position="1"/>
        <end position="11"/>
    </location>
</feature>
<gene>
    <name evidence="2" type="ORF">PGT21_013874</name>
</gene>
<dbReference type="EMBL" id="VSWC01000029">
    <property type="protein sequence ID" value="KAA1107434.1"/>
    <property type="molecule type" value="Genomic_DNA"/>
</dbReference>